<dbReference type="GO" id="GO:0005886">
    <property type="term" value="C:plasma membrane"/>
    <property type="evidence" value="ECO:0007669"/>
    <property type="project" value="TreeGrafter"/>
</dbReference>
<reference evidence="3" key="1">
    <citation type="submission" date="2025-08" db="UniProtKB">
        <authorList>
            <consortium name="Ensembl"/>
        </authorList>
    </citation>
    <scope>IDENTIFICATION</scope>
</reference>
<dbReference type="PANTHER" id="PTHR11485">
    <property type="entry name" value="TRANSFERRIN"/>
    <property type="match status" value="1"/>
</dbReference>
<dbReference type="Pfam" id="PF00405">
    <property type="entry name" value="Transferrin"/>
    <property type="match status" value="1"/>
</dbReference>
<dbReference type="PANTHER" id="PTHR11485:SF29">
    <property type="entry name" value="TRANSFERRIN 2"/>
    <property type="match status" value="1"/>
</dbReference>
<protein>
    <recommendedName>
        <fullName evidence="2">Transferrin-like domain-containing protein</fullName>
    </recommendedName>
</protein>
<evidence type="ECO:0000256" key="1">
    <source>
        <dbReference type="ARBA" id="ARBA00022737"/>
    </source>
</evidence>
<sequence length="205" mass="22657">MLPISTLEQFKTDFCMFGRINGDRRPITPSSPLSLLQDVGTCYFAVAVARSSSSFGFDGLKGKRSCHTGMGKSTGWNLPIGALLESGTLTWEGPSVEPIQQAVSRFFKESCVPGAKDIPGLSVVTKKKLCQLCKGQGENFCIKNTHEPYYGYHGAFSCLKDNVGEVAFVKHITVKEETTGRSFINFIQLFVIMLHHRRHDAFTLL</sequence>
<reference evidence="3" key="2">
    <citation type="submission" date="2025-09" db="UniProtKB">
        <authorList>
            <consortium name="Ensembl"/>
        </authorList>
    </citation>
    <scope>IDENTIFICATION</scope>
</reference>
<dbReference type="GO" id="GO:0005615">
    <property type="term" value="C:extracellular space"/>
    <property type="evidence" value="ECO:0007669"/>
    <property type="project" value="TreeGrafter"/>
</dbReference>
<keyword evidence="4" id="KW-1185">Reference proteome</keyword>
<dbReference type="SMART" id="SM00094">
    <property type="entry name" value="TR_FER"/>
    <property type="match status" value="1"/>
</dbReference>
<dbReference type="Proteomes" id="UP000694388">
    <property type="component" value="Unplaced"/>
</dbReference>
<dbReference type="InterPro" id="IPR001156">
    <property type="entry name" value="Transferrin-like_dom"/>
</dbReference>
<evidence type="ECO:0000313" key="4">
    <source>
        <dbReference type="Proteomes" id="UP000694388"/>
    </source>
</evidence>
<dbReference type="GO" id="GO:0006826">
    <property type="term" value="P:iron ion transport"/>
    <property type="evidence" value="ECO:0007669"/>
    <property type="project" value="TreeGrafter"/>
</dbReference>
<dbReference type="PRINTS" id="PR00422">
    <property type="entry name" value="TRANSFERRIN"/>
</dbReference>
<feature type="domain" description="Transferrin-like" evidence="2">
    <location>
        <begin position="1"/>
        <end position="205"/>
    </location>
</feature>
<dbReference type="PROSITE" id="PS51408">
    <property type="entry name" value="TRANSFERRIN_LIKE_4"/>
    <property type="match status" value="1"/>
</dbReference>
<dbReference type="InterPro" id="IPR018195">
    <property type="entry name" value="Transferrin_Fe_BS"/>
</dbReference>
<dbReference type="AlphaFoldDB" id="A0A8C4WXX5"/>
<organism evidence="3 4">
    <name type="scientific">Eptatretus burgeri</name>
    <name type="common">Inshore hagfish</name>
    <dbReference type="NCBI Taxonomy" id="7764"/>
    <lineage>
        <taxon>Eukaryota</taxon>
        <taxon>Metazoa</taxon>
        <taxon>Chordata</taxon>
        <taxon>Craniata</taxon>
        <taxon>Vertebrata</taxon>
        <taxon>Cyclostomata</taxon>
        <taxon>Myxini</taxon>
        <taxon>Myxiniformes</taxon>
        <taxon>Myxinidae</taxon>
        <taxon>Eptatretinae</taxon>
        <taxon>Eptatretus</taxon>
    </lineage>
</organism>
<dbReference type="Ensembl" id="ENSEBUT00000019505.1">
    <property type="protein sequence ID" value="ENSEBUP00000018929.1"/>
    <property type="gene ID" value="ENSEBUG00000011806.1"/>
</dbReference>
<proteinExistence type="predicted"/>
<dbReference type="GO" id="GO:0005769">
    <property type="term" value="C:early endosome"/>
    <property type="evidence" value="ECO:0007669"/>
    <property type="project" value="TreeGrafter"/>
</dbReference>
<name>A0A8C4WXX5_EPTBU</name>
<dbReference type="Gene3D" id="3.40.190.10">
    <property type="entry name" value="Periplasmic binding protein-like II"/>
    <property type="match status" value="1"/>
</dbReference>
<keyword evidence="1" id="KW-0677">Repeat</keyword>
<dbReference type="GO" id="GO:0055037">
    <property type="term" value="C:recycling endosome"/>
    <property type="evidence" value="ECO:0007669"/>
    <property type="project" value="TreeGrafter"/>
</dbReference>
<evidence type="ECO:0000259" key="2">
    <source>
        <dbReference type="PROSITE" id="PS51408"/>
    </source>
</evidence>
<evidence type="ECO:0000313" key="3">
    <source>
        <dbReference type="Ensembl" id="ENSEBUP00000018929.1"/>
    </source>
</evidence>
<accession>A0A8C4WXX5</accession>
<dbReference type="PROSITE" id="PS00205">
    <property type="entry name" value="TRANSFERRIN_LIKE_1"/>
    <property type="match status" value="1"/>
</dbReference>
<dbReference type="GeneTree" id="ENSGT00940000156055"/>
<dbReference type="SUPFAM" id="SSF53850">
    <property type="entry name" value="Periplasmic binding protein-like II"/>
    <property type="match status" value="1"/>
</dbReference>
<dbReference type="PROSITE" id="PS00206">
    <property type="entry name" value="TRANSFERRIN_LIKE_2"/>
    <property type="match status" value="1"/>
</dbReference>